<dbReference type="EMBL" id="JABXYM010000001">
    <property type="protein sequence ID" value="MCR6095077.1"/>
    <property type="molecule type" value="Genomic_DNA"/>
</dbReference>
<gene>
    <name evidence="1" type="primary">yyaC</name>
    <name evidence="1" type="ORF">HXA33_00755</name>
</gene>
<organism evidence="1 2">
    <name type="scientific">Salipaludibacillus agaradhaerens</name>
    <name type="common">Bacillus agaradhaerens</name>
    <dbReference type="NCBI Taxonomy" id="76935"/>
    <lineage>
        <taxon>Bacteria</taxon>
        <taxon>Bacillati</taxon>
        <taxon>Bacillota</taxon>
        <taxon>Bacilli</taxon>
        <taxon>Bacillales</taxon>
        <taxon>Bacillaceae</taxon>
    </lineage>
</organism>
<dbReference type="GO" id="GO:0008233">
    <property type="term" value="F:peptidase activity"/>
    <property type="evidence" value="ECO:0007669"/>
    <property type="project" value="UniProtKB-KW"/>
</dbReference>
<dbReference type="SUPFAM" id="SSF53163">
    <property type="entry name" value="HybD-like"/>
    <property type="match status" value="1"/>
</dbReference>
<dbReference type="InterPro" id="IPR023430">
    <property type="entry name" value="Pept_HybD-like_dom_sf"/>
</dbReference>
<dbReference type="GO" id="GO:0006508">
    <property type="term" value="P:proteolysis"/>
    <property type="evidence" value="ECO:0007669"/>
    <property type="project" value="UniProtKB-KW"/>
</dbReference>
<comment type="caution">
    <text evidence="1">The sequence shown here is derived from an EMBL/GenBank/DDBJ whole genome shotgun (WGS) entry which is preliminary data.</text>
</comment>
<dbReference type="AlphaFoldDB" id="A0A9Q4AXY5"/>
<evidence type="ECO:0000313" key="2">
    <source>
        <dbReference type="Proteomes" id="UP001057753"/>
    </source>
</evidence>
<dbReference type="Proteomes" id="UP001057753">
    <property type="component" value="Unassembled WGS sequence"/>
</dbReference>
<keyword evidence="1" id="KW-0645">Protease</keyword>
<dbReference type="RefSeq" id="WP_257819735.1">
    <property type="nucleotide sequence ID" value="NZ_JABXYM010000001.1"/>
</dbReference>
<dbReference type="Pfam" id="PF06866">
    <property type="entry name" value="DUF1256"/>
    <property type="match status" value="1"/>
</dbReference>
<protein>
    <submittedName>
        <fullName evidence="1">Spore protease YyaC</fullName>
    </submittedName>
</protein>
<sequence length="196" mass="21517">MSLTPEQPPYHSNRFSIKSPLICRDMTDKLLQLIPKTASTIVVVFIGTDRSSGDSLGPLTGTLLKEKRPMNLHIYGTLEKPVHSKNLESTLLTIQTTYDNPFIIGVDACLGRTSSIGSIVIGEGPIKPGAALNKDLPETGHIHIAGIVNTGGMMEFLVLQSTRLHLVLQMARKLSETLKRVDRHLVKQNEKTLSLK</sequence>
<evidence type="ECO:0000313" key="1">
    <source>
        <dbReference type="EMBL" id="MCR6095077.1"/>
    </source>
</evidence>
<dbReference type="NCBIfam" id="TIGR02841">
    <property type="entry name" value="spore_YyaC"/>
    <property type="match status" value="1"/>
</dbReference>
<keyword evidence="1" id="KW-0378">Hydrolase</keyword>
<accession>A0A9Q4AXY5</accession>
<proteinExistence type="predicted"/>
<name>A0A9Q4AXY5_SALAG</name>
<reference evidence="1" key="1">
    <citation type="submission" date="2020-06" db="EMBL/GenBank/DDBJ databases">
        <title>Insight into the genomes of haloalkaliphilic bacilli from Kenyan soda lakes.</title>
        <authorList>
            <person name="Mwirichia R."/>
            <person name="Villamizar G.C."/>
            <person name="Poehlein A."/>
            <person name="Mugweru J."/>
            <person name="Kipnyargis A."/>
            <person name="Kiplimo D."/>
            <person name="Orwa P."/>
            <person name="Daniel R."/>
        </authorList>
    </citation>
    <scope>NUCLEOTIDE SEQUENCE</scope>
    <source>
        <strain evidence="1">B1096_S55</strain>
    </source>
</reference>
<keyword evidence="2" id="KW-1185">Reference proteome</keyword>
<dbReference type="InterPro" id="IPR009665">
    <property type="entry name" value="YyaC"/>
</dbReference>